<dbReference type="Proteomes" id="UP000811844">
    <property type="component" value="Unassembled WGS sequence"/>
</dbReference>
<protein>
    <recommendedName>
        <fullName evidence="4">Cadherin domain-containing protein</fullName>
    </recommendedName>
</protein>
<evidence type="ECO:0000313" key="2">
    <source>
        <dbReference type="EMBL" id="MBR9729249.1"/>
    </source>
</evidence>
<evidence type="ECO:0000313" key="3">
    <source>
        <dbReference type="Proteomes" id="UP000811844"/>
    </source>
</evidence>
<dbReference type="EMBL" id="JAAIKR010000017">
    <property type="protein sequence ID" value="MBR9729249.1"/>
    <property type="molecule type" value="Genomic_DNA"/>
</dbReference>
<dbReference type="Gene3D" id="2.60.40.3010">
    <property type="match status" value="2"/>
</dbReference>
<dbReference type="PROSITE" id="PS51257">
    <property type="entry name" value="PROKAR_LIPOPROTEIN"/>
    <property type="match status" value="1"/>
</dbReference>
<comment type="caution">
    <text evidence="2">The sequence shown here is derived from an EMBL/GenBank/DDBJ whole genome shotgun (WGS) entry which is preliminary data.</text>
</comment>
<evidence type="ECO:0000256" key="1">
    <source>
        <dbReference type="SAM" id="SignalP"/>
    </source>
</evidence>
<gene>
    <name evidence="2" type="ORF">G3R48_14810</name>
</gene>
<accession>A0ABS5I5F0</accession>
<keyword evidence="3" id="KW-1185">Reference proteome</keyword>
<keyword evidence="1" id="KW-0732">Signal</keyword>
<reference evidence="2 3" key="1">
    <citation type="submission" date="2020-02" db="EMBL/GenBank/DDBJ databases">
        <title>Shewanella WXL01 sp. nov., a marine bacterium isolated from green algae in Luhuitou Fringing Reef (Northern South China Sea).</title>
        <authorList>
            <person name="Wang X."/>
        </authorList>
    </citation>
    <scope>NUCLEOTIDE SEQUENCE [LARGE SCALE GENOMIC DNA]</scope>
    <source>
        <strain evidence="2 3">MCCC 1A01895</strain>
    </source>
</reference>
<evidence type="ECO:0008006" key="4">
    <source>
        <dbReference type="Google" id="ProtNLM"/>
    </source>
</evidence>
<name>A0ABS5I5F0_9GAMM</name>
<feature type="signal peptide" evidence="1">
    <location>
        <begin position="1"/>
        <end position="17"/>
    </location>
</feature>
<dbReference type="Pfam" id="PF22352">
    <property type="entry name" value="K319L-like_PKD"/>
    <property type="match status" value="2"/>
</dbReference>
<feature type="chain" id="PRO_5045561297" description="Cadherin domain-containing protein" evidence="1">
    <location>
        <begin position="18"/>
        <end position="762"/>
    </location>
</feature>
<dbReference type="RefSeq" id="WP_153662225.1">
    <property type="nucleotide sequence ID" value="NZ_JAAIKR010000017.1"/>
</dbReference>
<organism evidence="2 3">
    <name type="scientific">Shewanella intestini</name>
    <dbReference type="NCBI Taxonomy" id="2017544"/>
    <lineage>
        <taxon>Bacteria</taxon>
        <taxon>Pseudomonadati</taxon>
        <taxon>Pseudomonadota</taxon>
        <taxon>Gammaproteobacteria</taxon>
        <taxon>Alteromonadales</taxon>
        <taxon>Shewanellaceae</taxon>
        <taxon>Shewanella</taxon>
    </lineage>
</organism>
<proteinExistence type="predicted"/>
<sequence length="762" mass="86259">MKVVVCLLLVAILSACGSESDSPADPVAPPVPENKPPIIEVVSELNIDERSIAVISATATDEDGTVASYTWKQESGIPVSIENANTATVSFMAPEVNEDEKLTFSLTVTDNDGGISEALVTVLISNVNELPIIDVVSELNIDERSIAVISATATDKDGTIASYIWKQESGIPVSIENANTATVSFMAPEVNEDEKLTFSLTVTDNDGGISEALVMVLVNKVEPNSINLNVSISNESLEGLSEIQWIVSDEKETIFKTFAQVTTDTLSIQAELIQQTNGEWLGVIKGVPENTELTFESYSVDFAGNQLYHYSEEKSFLGSEELLEVTQIAIEEKIITEEPIDLCKIYTDKDGNLFELEFKENTKEDGTIFKHTGYRKEGEFIWHNHCGPAYSEYYASGLKYRDSYYFEDVEYNNGDISYISYYNNFGFDGEQAKKEINRKDENGEYFLFKDEPSRITYYQSGRVTYKTWHEGDSFGRAFGPDQIRYADVEGNHYTNMWWYNLAQMKTKRKDFNVDGTAKDCIYFNSEGDYEVVDYQCVNEARLDAEYNVNGNIEPIDICNNYIDSDGSVYPITTQESNGYVTTGYTKNNQYIYHNECSAAMTRFYESGNAENSWVFISGINTNPEGFTSTGYYDAVDSNGNAIKRMDSKIENGFYVIYDDKPSVIKYFTNGDVQYRSWMKTTPDGKWVYGRDIGPDIINYSYGNNGYQQKDLYWYDEESNMLKRKYYDDEGNKDFCAYYLDGDSYVDNMCENEQLLDEEYKIN</sequence>